<accession>A0A3G6J417</accession>
<evidence type="ECO:0000256" key="8">
    <source>
        <dbReference type="ARBA" id="ARBA00048679"/>
    </source>
</evidence>
<dbReference type="Gene3D" id="1.10.510.10">
    <property type="entry name" value="Transferase(Phosphotransferase) domain 1"/>
    <property type="match status" value="1"/>
</dbReference>
<protein>
    <recommendedName>
        <fullName evidence="1">non-specific serine/threonine protein kinase</fullName>
        <ecNumber evidence="1">2.7.11.1</ecNumber>
    </recommendedName>
</protein>
<feature type="compositionally biased region" description="Polar residues" evidence="9">
    <location>
        <begin position="130"/>
        <end position="142"/>
    </location>
</feature>
<dbReference type="EC" id="2.7.11.1" evidence="1"/>
<dbReference type="PANTHER" id="PTHR24363:SF0">
    <property type="entry name" value="SERINE_THREONINE KINASE LIKE DOMAIN CONTAINING 1"/>
    <property type="match status" value="1"/>
</dbReference>
<keyword evidence="5 11" id="KW-0418">Kinase</keyword>
<dbReference type="SUPFAM" id="SSF56112">
    <property type="entry name" value="Protein kinase-like (PK-like)"/>
    <property type="match status" value="1"/>
</dbReference>
<keyword evidence="4" id="KW-0547">Nucleotide-binding</keyword>
<dbReference type="SUPFAM" id="SSF48452">
    <property type="entry name" value="TPR-like"/>
    <property type="match status" value="1"/>
</dbReference>
<evidence type="ECO:0000256" key="9">
    <source>
        <dbReference type="SAM" id="MobiDB-lite"/>
    </source>
</evidence>
<dbReference type="Pfam" id="PF16918">
    <property type="entry name" value="PknG_TPR"/>
    <property type="match status" value="1"/>
</dbReference>
<comment type="catalytic activity">
    <reaction evidence="8">
        <text>L-seryl-[protein] + ATP = O-phospho-L-seryl-[protein] + ADP + H(+)</text>
        <dbReference type="Rhea" id="RHEA:17989"/>
        <dbReference type="Rhea" id="RHEA-COMP:9863"/>
        <dbReference type="Rhea" id="RHEA-COMP:11604"/>
        <dbReference type="ChEBI" id="CHEBI:15378"/>
        <dbReference type="ChEBI" id="CHEBI:29999"/>
        <dbReference type="ChEBI" id="CHEBI:30616"/>
        <dbReference type="ChEBI" id="CHEBI:83421"/>
        <dbReference type="ChEBI" id="CHEBI:456216"/>
        <dbReference type="EC" id="2.7.11.1"/>
    </reaction>
</comment>
<dbReference type="AlphaFoldDB" id="A0A3G6J417"/>
<keyword evidence="12" id="KW-1185">Reference proteome</keyword>
<evidence type="ECO:0000256" key="4">
    <source>
        <dbReference type="ARBA" id="ARBA00022741"/>
    </source>
</evidence>
<feature type="compositionally biased region" description="Basic and acidic residues" evidence="9">
    <location>
        <begin position="143"/>
        <end position="158"/>
    </location>
</feature>
<proteinExistence type="predicted"/>
<evidence type="ECO:0000256" key="1">
    <source>
        <dbReference type="ARBA" id="ARBA00012513"/>
    </source>
</evidence>
<dbReference type="GO" id="GO:0004674">
    <property type="term" value="F:protein serine/threonine kinase activity"/>
    <property type="evidence" value="ECO:0007669"/>
    <property type="project" value="UniProtKB-KW"/>
</dbReference>
<dbReference type="Pfam" id="PF00069">
    <property type="entry name" value="Pkinase"/>
    <property type="match status" value="1"/>
</dbReference>
<reference evidence="11 12" key="1">
    <citation type="submission" date="2018-11" db="EMBL/GenBank/DDBJ databases">
        <authorList>
            <person name="Kleinhagauer T."/>
            <person name="Glaeser S.P."/>
            <person name="Spergser J."/>
            <person name="Ruckert C."/>
            <person name="Kaempfer P."/>
            <person name="Busse H.-J."/>
        </authorList>
    </citation>
    <scope>NUCLEOTIDE SEQUENCE [LARGE SCALE GENOMIC DNA]</scope>
    <source>
        <strain evidence="11 12">200CH</strain>
    </source>
</reference>
<dbReference type="KEGG" id="ccho:CCHOA_01290"/>
<dbReference type="InterPro" id="IPR011990">
    <property type="entry name" value="TPR-like_helical_dom_sf"/>
</dbReference>
<dbReference type="PANTHER" id="PTHR24363">
    <property type="entry name" value="SERINE/THREONINE PROTEIN KINASE"/>
    <property type="match status" value="1"/>
</dbReference>
<evidence type="ECO:0000256" key="7">
    <source>
        <dbReference type="ARBA" id="ARBA00047899"/>
    </source>
</evidence>
<dbReference type="Gene3D" id="1.25.40.10">
    <property type="entry name" value="Tetratricopeptide repeat domain"/>
    <property type="match status" value="2"/>
</dbReference>
<dbReference type="InterPro" id="IPR011009">
    <property type="entry name" value="Kinase-like_dom_sf"/>
</dbReference>
<dbReference type="EMBL" id="CP033896">
    <property type="protein sequence ID" value="AZA12686.1"/>
    <property type="molecule type" value="Genomic_DNA"/>
</dbReference>
<feature type="compositionally biased region" description="Acidic residues" evidence="9">
    <location>
        <begin position="75"/>
        <end position="87"/>
    </location>
</feature>
<dbReference type="SMART" id="SM00220">
    <property type="entry name" value="S_TKc"/>
    <property type="match status" value="1"/>
</dbReference>
<dbReference type="FunFam" id="1.10.510.10:FF:000306">
    <property type="entry name" value="Serine/threonine protein kinase"/>
    <property type="match status" value="1"/>
</dbReference>
<dbReference type="PROSITE" id="PS50011">
    <property type="entry name" value="PROTEIN_KINASE_DOM"/>
    <property type="match status" value="1"/>
</dbReference>
<evidence type="ECO:0000259" key="10">
    <source>
        <dbReference type="PROSITE" id="PS50011"/>
    </source>
</evidence>
<name>A0A3G6J417_9CORY</name>
<gene>
    <name evidence="11" type="primary">pknG</name>
    <name evidence="11" type="ORF">CCHOA_01290</name>
</gene>
<evidence type="ECO:0000313" key="11">
    <source>
        <dbReference type="EMBL" id="AZA12686.1"/>
    </source>
</evidence>
<keyword evidence="2" id="KW-0723">Serine/threonine-protein kinase</keyword>
<evidence type="ECO:0000256" key="2">
    <source>
        <dbReference type="ARBA" id="ARBA00022527"/>
    </source>
</evidence>
<organism evidence="11 12">
    <name type="scientific">Corynebacterium choanae</name>
    <dbReference type="NCBI Taxonomy" id="1862358"/>
    <lineage>
        <taxon>Bacteria</taxon>
        <taxon>Bacillati</taxon>
        <taxon>Actinomycetota</taxon>
        <taxon>Actinomycetes</taxon>
        <taxon>Mycobacteriales</taxon>
        <taxon>Corynebacteriaceae</taxon>
        <taxon>Corynebacterium</taxon>
    </lineage>
</organism>
<evidence type="ECO:0000256" key="3">
    <source>
        <dbReference type="ARBA" id="ARBA00022679"/>
    </source>
</evidence>
<evidence type="ECO:0000256" key="6">
    <source>
        <dbReference type="ARBA" id="ARBA00022840"/>
    </source>
</evidence>
<dbReference type="PROSITE" id="PS00108">
    <property type="entry name" value="PROTEIN_KINASE_ST"/>
    <property type="match status" value="1"/>
</dbReference>
<sequence length="965" mass="105070">MTAAAHDPASTPQRHPADPAEPVATEAVLFDPFADDDDANTTASHATTGTHPTPDTDTQPASDPAATAAVLFDPFADDDDEDEDDKDNGEAHAHSMHGSQDGNDQHPQTSTAPESPSLDIADLARGGSGTASDQAGTATSPTAHEDYVPGHTNREHSSTNEVQPAATTAVAFNPFEEDDDTSDDFGYPIGVAAASQLPSPAATSATPPRRGRVGGKALIAESDIQALLEDLSQLHQQGAENPHDPSQQSRQQALSTFKSSRRNERFGRLIADGMVELPFIELPEPMEALIDPADDIARGVAAPTLQPGDIVANQYEVCGVIAHGGMGWIYLAKDQNVSGRWVVLKGMFTADSPQSKAIAEVEKDFLSDITHPQIVKIFNFIDDHNHEAEYIVMEYVGGPSLKDRKKDSPDGVLDVTLAIGYLLEVLPAIDYLHSRGVVYNDFKPDNIIVTEDQVKLIDLGAVSGIGAYGYIYGTKGFQAPEVATEGPSVRSDIYSIGRTLAVLTLPIPLIDGVYEQRLPLPTEMPLLREYLSFYRLLLRATNPDPQVRFPDIRQFATQLYGVLREILAVRDGKHFPAQHSLFSPQRTTFGTKHAVFRTDQLIDGISRQVRITPPEVVAALPVPLIDRTDVGASLLQGSSYAEPSEALETMRQAMQAEEYQTSAEIPLGVVRALLDLGLTLQAQSWLKTLEATLGDDWRHQWYSGVTHLLLEDYSAAQVHFNNVLNILPGEAAPKLALAAVDELMLQAQGNHTTGLLGEENTRLCNRPGTTLEDIDQSTMDILGERWTHLTANPVALRFHSLRLYGLVWATNPATVSSAFGLARQLNAEGQVELAVAALDRVPQASRHHRMAQLTTIVLLVSGPAEQLTESRIRRAARRLEAIPTNEPRLLQIHVAIQYAALKWLRAHHLQAAASVNDLLGFPFTHRGLQLGLADGLRALARQAPFPRHRYQLVDMANSVRPATWF</sequence>
<dbReference type="InterPro" id="IPR000719">
    <property type="entry name" value="Prot_kinase_dom"/>
</dbReference>
<keyword evidence="6" id="KW-0067">ATP-binding</keyword>
<comment type="catalytic activity">
    <reaction evidence="7">
        <text>L-threonyl-[protein] + ATP = O-phospho-L-threonyl-[protein] + ADP + H(+)</text>
        <dbReference type="Rhea" id="RHEA:46608"/>
        <dbReference type="Rhea" id="RHEA-COMP:11060"/>
        <dbReference type="Rhea" id="RHEA-COMP:11605"/>
        <dbReference type="ChEBI" id="CHEBI:15378"/>
        <dbReference type="ChEBI" id="CHEBI:30013"/>
        <dbReference type="ChEBI" id="CHEBI:30616"/>
        <dbReference type="ChEBI" id="CHEBI:61977"/>
        <dbReference type="ChEBI" id="CHEBI:456216"/>
        <dbReference type="EC" id="2.7.11.1"/>
    </reaction>
</comment>
<feature type="region of interest" description="Disordered" evidence="9">
    <location>
        <begin position="1"/>
        <end position="163"/>
    </location>
</feature>
<feature type="domain" description="Protein kinase" evidence="10">
    <location>
        <begin position="315"/>
        <end position="596"/>
    </location>
</feature>
<evidence type="ECO:0000256" key="5">
    <source>
        <dbReference type="ARBA" id="ARBA00022777"/>
    </source>
</evidence>
<keyword evidence="3 11" id="KW-0808">Transferase</keyword>
<dbReference type="InterPro" id="IPR008271">
    <property type="entry name" value="Ser/Thr_kinase_AS"/>
</dbReference>
<dbReference type="InterPro" id="IPR031636">
    <property type="entry name" value="PknG_TPR"/>
</dbReference>
<dbReference type="RefSeq" id="WP_245992159.1">
    <property type="nucleotide sequence ID" value="NZ_CP033896.1"/>
</dbReference>
<dbReference type="Proteomes" id="UP000269019">
    <property type="component" value="Chromosome"/>
</dbReference>
<feature type="compositionally biased region" description="Low complexity" evidence="9">
    <location>
        <begin position="47"/>
        <end position="58"/>
    </location>
</feature>
<dbReference type="Gene3D" id="3.30.200.20">
    <property type="entry name" value="Phosphorylase Kinase, domain 1"/>
    <property type="match status" value="1"/>
</dbReference>
<dbReference type="GO" id="GO:0005524">
    <property type="term" value="F:ATP binding"/>
    <property type="evidence" value="ECO:0007669"/>
    <property type="project" value="UniProtKB-KW"/>
</dbReference>
<feature type="compositionally biased region" description="Polar residues" evidence="9">
    <location>
        <begin position="97"/>
        <end position="114"/>
    </location>
</feature>
<dbReference type="CDD" id="cd14014">
    <property type="entry name" value="STKc_PknB_like"/>
    <property type="match status" value="1"/>
</dbReference>
<dbReference type="GO" id="GO:0106310">
    <property type="term" value="F:protein serine kinase activity"/>
    <property type="evidence" value="ECO:0007669"/>
    <property type="project" value="RHEA"/>
</dbReference>
<evidence type="ECO:0000313" key="12">
    <source>
        <dbReference type="Proteomes" id="UP000269019"/>
    </source>
</evidence>
<feature type="region of interest" description="Disordered" evidence="9">
    <location>
        <begin position="236"/>
        <end position="258"/>
    </location>
</feature>